<accession>A0A8B7UCA4</accession>
<dbReference type="OrthoDB" id="9837867at2759"/>
<sequence>MYKLKIWSTWESVGVASRVGGDSVGRGLVEWAGCQGCSRLDPFLPAPTTAKASSRAMSLSSVGPVLFLLVFLLAQLGSKAAPSASLPAGSDFQGMGHPTETSPGALETSTGDQPNPEFPVTVYLEPSKTPHAVAPETSALGFSETPSPDFQELPHPKSPETPKPESLITPISESLVATQTNQSKATHPEPSETPQTDVTETPHPGSPEIPKSYPTKTSHPEFPETPNIGPMQTTQQELPEISKFNGHQISLANILETPSPDPTKPLGTKSLETHDPDATETPHSELLPNTHPDPTETPHAESHVTLTSSSPENPTTPHQDAAETPMTSDPETTRLHPETPVPFKDEATALNDLHQNPNPEVSAATQPDSPKPPTSDSLGKEPPNSDLETPNNPPPSARIAGPPEPPGPQNRMAPATPRVPQRRSRDERVNTIIVVERVKETGVALVGRPRGATGGALCLFFAGTGLLIGVVLLLWCLYRRAARHRPFSHHRLRDSGDEPVMHLDAPKDPYDLFFYAPDAWVPSHIATKQPPPTPPLPPKLPPPPRGAPPQRLEALSPATLPNNFV</sequence>
<evidence type="ECO:0000313" key="2">
    <source>
        <dbReference type="RefSeq" id="XP_020015525.2"/>
    </source>
</evidence>
<dbReference type="Proteomes" id="UP001732720">
    <property type="component" value="Chromosome 16"/>
</dbReference>
<dbReference type="GeneID" id="109683878"/>
<dbReference type="KEGG" id="ccan:109683878"/>
<gene>
    <name evidence="2" type="primary">Gfy</name>
</gene>
<reference evidence="2" key="1">
    <citation type="submission" date="2025-08" db="UniProtKB">
        <authorList>
            <consortium name="RefSeq"/>
        </authorList>
    </citation>
    <scope>IDENTIFICATION</scope>
</reference>
<dbReference type="CTD" id="100507003"/>
<keyword evidence="1" id="KW-1185">Reference proteome</keyword>
<dbReference type="AlphaFoldDB" id="A0A8B7UCA4"/>
<name>A0A8B7UCA4_CASCN</name>
<dbReference type="RefSeq" id="XP_020015525.2">
    <property type="nucleotide sequence ID" value="XM_020159936.2"/>
</dbReference>
<proteinExistence type="predicted"/>
<evidence type="ECO:0000313" key="1">
    <source>
        <dbReference type="Proteomes" id="UP001732720"/>
    </source>
</evidence>
<organism evidence="2">
    <name type="scientific">Castor canadensis</name>
    <name type="common">American beaver</name>
    <dbReference type="NCBI Taxonomy" id="51338"/>
    <lineage>
        <taxon>Eukaryota</taxon>
        <taxon>Metazoa</taxon>
        <taxon>Chordata</taxon>
        <taxon>Craniata</taxon>
        <taxon>Vertebrata</taxon>
        <taxon>Euteleostomi</taxon>
        <taxon>Mammalia</taxon>
        <taxon>Eutheria</taxon>
        <taxon>Euarchontoglires</taxon>
        <taxon>Glires</taxon>
        <taxon>Rodentia</taxon>
        <taxon>Castorimorpha</taxon>
        <taxon>Castoridae</taxon>
        <taxon>Castor</taxon>
    </lineage>
</organism>
<protein>
    <submittedName>
        <fullName evidence="2">Golgi-associated olfactory signaling regulator</fullName>
    </submittedName>
</protein>